<evidence type="ECO:0000256" key="5">
    <source>
        <dbReference type="ARBA" id="ARBA00023242"/>
    </source>
</evidence>
<gene>
    <name evidence="7" type="ORF">IFM89_012732</name>
</gene>
<evidence type="ECO:0000256" key="2">
    <source>
        <dbReference type="ARBA" id="ARBA00006511"/>
    </source>
</evidence>
<dbReference type="AlphaFoldDB" id="A0A835HC45"/>
<dbReference type="Gene3D" id="2.60.120.620">
    <property type="entry name" value="q2cbj1_9rhob like domain"/>
    <property type="match status" value="1"/>
</dbReference>
<comment type="subcellular location">
    <subcellularLocation>
        <location evidence="1">Nucleus</location>
    </subcellularLocation>
</comment>
<accession>A0A835HC45</accession>
<proteinExistence type="inferred from homology"/>
<name>A0A835HC45_9MAGN</name>
<feature type="domain" description="ShKT" evidence="6">
    <location>
        <begin position="133"/>
        <end position="154"/>
    </location>
</feature>
<dbReference type="InterPro" id="IPR003582">
    <property type="entry name" value="ShKT_dom"/>
</dbReference>
<dbReference type="OrthoDB" id="644067at2759"/>
<evidence type="ECO:0000313" key="8">
    <source>
        <dbReference type="Proteomes" id="UP000631114"/>
    </source>
</evidence>
<evidence type="ECO:0000256" key="4">
    <source>
        <dbReference type="ARBA" id="ARBA00023125"/>
    </source>
</evidence>
<sequence>RIVHYVHEDTRERLDYYGDKARLGFDESLMATVVMYLSNVSHGGKTLFRKSESKNNQPKEDTWSECVRIGYAVKPLKGNALLFFNVQPNTAPDENISNARCPILQGEKWCATKYFYLKVINIMKISLKSDSDECTDEEDSCPEWAAQGECNRNPIGSQADSGHQQQHNSQFLPLSHQTSFYSLTLDEVQNQLSGKPLGSMNLDELLKNVCTSEDNDNSTFALHHQPSLRKKPSMRFRDIFSKVKTTTILAVIKRIKLRRGNPLSAQWLQYQLPSVQQQQHQQSQQQNMMGVFMPSHPVPQRLPGVPNSLLDTNYPENQLAISSPLMGTLSDTQAPSRKRGASVEMIEKTIKRREKRMIKNREFTARSRARK</sequence>
<feature type="non-terminal residue" evidence="7">
    <location>
        <position position="1"/>
    </location>
</feature>
<keyword evidence="5" id="KW-0539">Nucleus</keyword>
<dbReference type="InterPro" id="IPR043452">
    <property type="entry name" value="BZIP46-like"/>
</dbReference>
<evidence type="ECO:0000256" key="3">
    <source>
        <dbReference type="ARBA" id="ARBA00012269"/>
    </source>
</evidence>
<dbReference type="EC" id="1.14.11.2" evidence="3"/>
<keyword evidence="4" id="KW-0238">DNA-binding</keyword>
<organism evidence="7 8">
    <name type="scientific">Coptis chinensis</name>
    <dbReference type="NCBI Taxonomy" id="261450"/>
    <lineage>
        <taxon>Eukaryota</taxon>
        <taxon>Viridiplantae</taxon>
        <taxon>Streptophyta</taxon>
        <taxon>Embryophyta</taxon>
        <taxon>Tracheophyta</taxon>
        <taxon>Spermatophyta</taxon>
        <taxon>Magnoliopsida</taxon>
        <taxon>Ranunculales</taxon>
        <taxon>Ranunculaceae</taxon>
        <taxon>Coptidoideae</taxon>
        <taxon>Coptis</taxon>
    </lineage>
</organism>
<evidence type="ECO:0000259" key="6">
    <source>
        <dbReference type="Pfam" id="PF01549"/>
    </source>
</evidence>
<dbReference type="EMBL" id="JADFTS010000007">
    <property type="protein sequence ID" value="KAF9596609.1"/>
    <property type="molecule type" value="Genomic_DNA"/>
</dbReference>
<evidence type="ECO:0000256" key="1">
    <source>
        <dbReference type="ARBA" id="ARBA00004123"/>
    </source>
</evidence>
<comment type="similarity">
    <text evidence="2">Belongs to the P4HA family.</text>
</comment>
<dbReference type="GO" id="GO:0003677">
    <property type="term" value="F:DNA binding"/>
    <property type="evidence" value="ECO:0007669"/>
    <property type="project" value="UniProtKB-KW"/>
</dbReference>
<evidence type="ECO:0000313" key="7">
    <source>
        <dbReference type="EMBL" id="KAF9596609.1"/>
    </source>
</evidence>
<keyword evidence="8" id="KW-1185">Reference proteome</keyword>
<dbReference type="GO" id="GO:0005634">
    <property type="term" value="C:nucleus"/>
    <property type="evidence" value="ECO:0007669"/>
    <property type="project" value="UniProtKB-SubCell"/>
</dbReference>
<dbReference type="Proteomes" id="UP000631114">
    <property type="component" value="Unassembled WGS sequence"/>
</dbReference>
<dbReference type="PANTHER" id="PTHR22952:SF385">
    <property type="entry name" value="ABSCISIC ACID-INSENSITIVE 5-LIKE PROTEIN 2"/>
    <property type="match status" value="1"/>
</dbReference>
<reference evidence="7 8" key="1">
    <citation type="submission" date="2020-10" db="EMBL/GenBank/DDBJ databases">
        <title>The Coptis chinensis genome and diversification of protoberbering-type alkaloids.</title>
        <authorList>
            <person name="Wang B."/>
            <person name="Shu S."/>
            <person name="Song C."/>
            <person name="Liu Y."/>
        </authorList>
    </citation>
    <scope>NUCLEOTIDE SEQUENCE [LARGE SCALE GENOMIC DNA]</scope>
    <source>
        <strain evidence="7">HL-2020</strain>
        <tissue evidence="7">Leaf</tissue>
    </source>
</reference>
<dbReference type="GO" id="GO:0004656">
    <property type="term" value="F:procollagen-proline 4-dioxygenase activity"/>
    <property type="evidence" value="ECO:0007669"/>
    <property type="project" value="UniProtKB-EC"/>
</dbReference>
<protein>
    <recommendedName>
        <fullName evidence="3">procollagen-proline 4-dioxygenase</fullName>
        <ecNumber evidence="3">1.14.11.2</ecNumber>
    </recommendedName>
</protein>
<dbReference type="PANTHER" id="PTHR22952">
    <property type="entry name" value="CAMP-RESPONSE ELEMENT BINDING PROTEIN-RELATED"/>
    <property type="match status" value="1"/>
</dbReference>
<dbReference type="GO" id="GO:0003700">
    <property type="term" value="F:DNA-binding transcription factor activity"/>
    <property type="evidence" value="ECO:0007669"/>
    <property type="project" value="InterPro"/>
</dbReference>
<comment type="caution">
    <text evidence="7">The sequence shown here is derived from an EMBL/GenBank/DDBJ whole genome shotgun (WGS) entry which is preliminary data.</text>
</comment>
<dbReference type="GO" id="GO:0045893">
    <property type="term" value="P:positive regulation of DNA-templated transcription"/>
    <property type="evidence" value="ECO:0007669"/>
    <property type="project" value="InterPro"/>
</dbReference>
<dbReference type="Pfam" id="PF01549">
    <property type="entry name" value="ShK"/>
    <property type="match status" value="1"/>
</dbReference>